<dbReference type="Proteomes" id="UP000527352">
    <property type="component" value="Unassembled WGS sequence"/>
</dbReference>
<protein>
    <submittedName>
        <fullName evidence="1">Uncharacterized protein</fullName>
    </submittedName>
</protein>
<keyword evidence="2" id="KW-1185">Reference proteome</keyword>
<dbReference type="EMBL" id="JABAEB010000011">
    <property type="protein sequence ID" value="NLQ24625.1"/>
    <property type="molecule type" value="Genomic_DNA"/>
</dbReference>
<comment type="caution">
    <text evidence="1">The sequence shown here is derived from an EMBL/GenBank/DDBJ whole genome shotgun (WGS) entry which is preliminary data.</text>
</comment>
<name>A0ABX1KQZ9_9GAMM</name>
<evidence type="ECO:0000313" key="1">
    <source>
        <dbReference type="EMBL" id="NLQ24625.1"/>
    </source>
</evidence>
<sequence length="63" mass="7223">MSRITQLEDDIKSHNYKQEAYHNRLAKMRSNILSGNSGTIPLLDEAINAAEIVIDTLFSRYKK</sequence>
<dbReference type="RefSeq" id="WP_131525043.1">
    <property type="nucleotide sequence ID" value="NZ_JABAEB010000011.1"/>
</dbReference>
<organism evidence="1 2">
    <name type="scientific">Shewanella oncorhynchi</name>
    <dbReference type="NCBI Taxonomy" id="2726434"/>
    <lineage>
        <taxon>Bacteria</taxon>
        <taxon>Pseudomonadati</taxon>
        <taxon>Pseudomonadota</taxon>
        <taxon>Gammaproteobacteria</taxon>
        <taxon>Alteromonadales</taxon>
        <taxon>Shewanellaceae</taxon>
        <taxon>Shewanella</taxon>
    </lineage>
</organism>
<accession>A0ABX1KQZ9</accession>
<proteinExistence type="predicted"/>
<reference evidence="1 2" key="1">
    <citation type="submission" date="2020-04" db="EMBL/GenBank/DDBJ databases">
        <title>The first description of lens atrophy caused by putative novel Shewanella sp. that is a new emerging pathogen for cultured rainbow trout?</title>
        <authorList>
            <person name="Saticioglu I.B."/>
            <person name="Duman M."/>
            <person name="Altun S."/>
        </authorList>
    </citation>
    <scope>NUCLEOTIDE SEQUENCE [LARGE SCALE GENOMIC DNA]</scope>
    <source>
        <strain evidence="1 2">S-1</strain>
    </source>
</reference>
<evidence type="ECO:0000313" key="2">
    <source>
        <dbReference type="Proteomes" id="UP000527352"/>
    </source>
</evidence>
<gene>
    <name evidence="1" type="ORF">HGO26_17285</name>
</gene>